<dbReference type="EMBL" id="QSFP01000013">
    <property type="protein sequence ID" value="RHA66335.1"/>
    <property type="molecule type" value="Genomic_DNA"/>
</dbReference>
<evidence type="ECO:0000313" key="1">
    <source>
        <dbReference type="EMBL" id="RHA66335.1"/>
    </source>
</evidence>
<dbReference type="Proteomes" id="UP000284465">
    <property type="component" value="Unassembled WGS sequence"/>
</dbReference>
<name>A0A413SG33_9FIRM</name>
<evidence type="ECO:0000313" key="2">
    <source>
        <dbReference type="Proteomes" id="UP000284465"/>
    </source>
</evidence>
<organism evidence="1 2">
    <name type="scientific">Roseburia intestinalis</name>
    <dbReference type="NCBI Taxonomy" id="166486"/>
    <lineage>
        <taxon>Bacteria</taxon>
        <taxon>Bacillati</taxon>
        <taxon>Bacillota</taxon>
        <taxon>Clostridia</taxon>
        <taxon>Lachnospirales</taxon>
        <taxon>Lachnospiraceae</taxon>
        <taxon>Roseburia</taxon>
    </lineage>
</organism>
<dbReference type="AlphaFoldDB" id="A0A413SG33"/>
<comment type="caution">
    <text evidence="1">The sequence shown here is derived from an EMBL/GenBank/DDBJ whole genome shotgun (WGS) entry which is preliminary data.</text>
</comment>
<protein>
    <submittedName>
        <fullName evidence="1">Uncharacterized protein</fullName>
    </submittedName>
</protein>
<reference evidence="1 2" key="1">
    <citation type="submission" date="2018-08" db="EMBL/GenBank/DDBJ databases">
        <title>A genome reference for cultivated species of the human gut microbiota.</title>
        <authorList>
            <person name="Zou Y."/>
            <person name="Xue W."/>
            <person name="Luo G."/>
        </authorList>
    </citation>
    <scope>NUCLEOTIDE SEQUENCE [LARGE SCALE GENOMIC DNA]</scope>
    <source>
        <strain evidence="1 2">AM43-11</strain>
    </source>
</reference>
<accession>A0A413SG33</accession>
<proteinExistence type="predicted"/>
<gene>
    <name evidence="1" type="ORF">DW927_12430</name>
</gene>
<sequence>MDNKEISYRKQRPDLFFRDGRPKKRAMLCEKESYQRETKLINGPSMFSGWTCGGNRCPLYGHCDK</sequence>